<organism evidence="1 2">
    <name type="scientific">Brachionus plicatilis</name>
    <name type="common">Marine rotifer</name>
    <name type="synonym">Brachionus muelleri</name>
    <dbReference type="NCBI Taxonomy" id="10195"/>
    <lineage>
        <taxon>Eukaryota</taxon>
        <taxon>Metazoa</taxon>
        <taxon>Spiralia</taxon>
        <taxon>Gnathifera</taxon>
        <taxon>Rotifera</taxon>
        <taxon>Eurotatoria</taxon>
        <taxon>Monogononta</taxon>
        <taxon>Pseudotrocha</taxon>
        <taxon>Ploima</taxon>
        <taxon>Brachionidae</taxon>
        <taxon>Brachionus</taxon>
    </lineage>
</organism>
<proteinExistence type="predicted"/>
<evidence type="ECO:0000313" key="2">
    <source>
        <dbReference type="Proteomes" id="UP000276133"/>
    </source>
</evidence>
<dbReference type="Proteomes" id="UP000276133">
    <property type="component" value="Unassembled WGS sequence"/>
</dbReference>
<evidence type="ECO:0000313" key="1">
    <source>
        <dbReference type="EMBL" id="RNA22657.1"/>
    </source>
</evidence>
<dbReference type="AlphaFoldDB" id="A0A3M7RGT2"/>
<gene>
    <name evidence="1" type="ORF">BpHYR1_025093</name>
</gene>
<dbReference type="EMBL" id="REGN01003416">
    <property type="protein sequence ID" value="RNA22657.1"/>
    <property type="molecule type" value="Genomic_DNA"/>
</dbReference>
<accession>A0A3M7RGT2</accession>
<comment type="caution">
    <text evidence="1">The sequence shown here is derived from an EMBL/GenBank/DDBJ whole genome shotgun (WGS) entry which is preliminary data.</text>
</comment>
<protein>
    <submittedName>
        <fullName evidence="1">Uncharacterized protein</fullName>
    </submittedName>
</protein>
<sequence>MKFGVKNTATLQLLKFLSFLHLKNYLSEKSNTFSLYTRKNSLIEKHKKTIFLLKKKQFHNKTAKTTFFTCFIFIILSRFLIECTTSMFLLFIYLFKLDSYLYLKVLLLSK</sequence>
<name>A0A3M7RGT2_BRAPC</name>
<reference evidence="1 2" key="1">
    <citation type="journal article" date="2018" name="Sci. Rep.">
        <title>Genomic signatures of local adaptation to the degree of environmental predictability in rotifers.</title>
        <authorList>
            <person name="Franch-Gras L."/>
            <person name="Hahn C."/>
            <person name="Garcia-Roger E.M."/>
            <person name="Carmona M.J."/>
            <person name="Serra M."/>
            <person name="Gomez A."/>
        </authorList>
    </citation>
    <scope>NUCLEOTIDE SEQUENCE [LARGE SCALE GENOMIC DNA]</scope>
    <source>
        <strain evidence="1">HYR1</strain>
    </source>
</reference>
<keyword evidence="2" id="KW-1185">Reference proteome</keyword>